<keyword evidence="1" id="KW-0472">Membrane</keyword>
<name>A0ABT6GTA5_MYCGU</name>
<keyword evidence="1" id="KW-1133">Transmembrane helix</keyword>
<proteinExistence type="predicted"/>
<keyword evidence="3" id="KW-1185">Reference proteome</keyword>
<accession>A0ABT6GTA5</accession>
<protein>
    <recommendedName>
        <fullName evidence="4">Integral membrane protein</fullName>
    </recommendedName>
</protein>
<evidence type="ECO:0000313" key="3">
    <source>
        <dbReference type="Proteomes" id="UP001154266"/>
    </source>
</evidence>
<feature type="transmembrane region" description="Helical" evidence="1">
    <location>
        <begin position="326"/>
        <end position="344"/>
    </location>
</feature>
<sequence length="381" mass="40982">MIDVQQRRAADAWFLDHGLPAVLRPGRLVRRLWPRSAPALAAFAVFMVNSAVVVEVTGKHTIDIEGGPTRTEWFVLGLVVLVLPLASLVGWLVSRISTVRGRTVAATAALVFGIAGGIIGGPSPQVLADLIFEAVVIAAILAMTATGLGSILSWTARKTFSRLAAVGRLMIRALPVLLLTFLVFFNSPVWLMAASISRSRLWLALMFLSLIAAAFVVAVTIDRFRPVIEAPDAAVDRGAELADTPFSAMPDPSGTQTLNRAERLNVMFVLAVSQLAHIFVVAIVTALIFLILGLILLSPEVLSAWTRGEGSSDGTFLGMTIPVPQSLIQVTLFLGALTFMYVSAKSAGDGEYRKQFLDPLSDELRLTLVARNRYRAAVPAR</sequence>
<evidence type="ECO:0000256" key="1">
    <source>
        <dbReference type="SAM" id="Phobius"/>
    </source>
</evidence>
<organism evidence="2 3">
    <name type="scientific">Mycolicibacterium gadium</name>
    <name type="common">Mycobacterium gadium</name>
    <dbReference type="NCBI Taxonomy" id="1794"/>
    <lineage>
        <taxon>Bacteria</taxon>
        <taxon>Bacillati</taxon>
        <taxon>Actinomycetota</taxon>
        <taxon>Actinomycetes</taxon>
        <taxon>Mycobacteriales</taxon>
        <taxon>Mycobacteriaceae</taxon>
        <taxon>Mycolicibacterium</taxon>
    </lineage>
</organism>
<feature type="transmembrane region" description="Helical" evidence="1">
    <location>
        <begin position="73"/>
        <end position="93"/>
    </location>
</feature>
<dbReference type="EMBL" id="JAKZMO010000012">
    <property type="protein sequence ID" value="MDG5484290.1"/>
    <property type="molecule type" value="Genomic_DNA"/>
</dbReference>
<evidence type="ECO:0008006" key="4">
    <source>
        <dbReference type="Google" id="ProtNLM"/>
    </source>
</evidence>
<feature type="transmembrane region" description="Helical" evidence="1">
    <location>
        <begin position="130"/>
        <end position="152"/>
    </location>
</feature>
<reference evidence="2" key="1">
    <citation type="journal article" date="2023" name="Environ. Microbiol.">
        <title>The 2-methylpropene degradation pathway in Mycobacteriaceae family strains.</title>
        <authorList>
            <person name="Helbich S."/>
            <person name="Barrantes I."/>
            <person name="Dos Anjos Borges L.G."/>
            <person name="Pieper D.H."/>
            <person name="Vainshtein Y."/>
            <person name="Sohn K."/>
            <person name="Engesser K.H."/>
        </authorList>
    </citation>
    <scope>NUCLEOTIDE SEQUENCE</scope>
    <source>
        <strain evidence="2">IBE100</strain>
    </source>
</reference>
<dbReference type="RefSeq" id="WP_278221910.1">
    <property type="nucleotide sequence ID" value="NZ_JAKZMO010000012.1"/>
</dbReference>
<keyword evidence="1" id="KW-0812">Transmembrane</keyword>
<feature type="transmembrane region" description="Helical" evidence="1">
    <location>
        <begin position="202"/>
        <end position="221"/>
    </location>
</feature>
<dbReference type="Proteomes" id="UP001154266">
    <property type="component" value="Unassembled WGS sequence"/>
</dbReference>
<gene>
    <name evidence="2" type="ORF">MNO81_15940</name>
</gene>
<feature type="transmembrane region" description="Helical" evidence="1">
    <location>
        <begin position="266"/>
        <end position="297"/>
    </location>
</feature>
<feature type="transmembrane region" description="Helical" evidence="1">
    <location>
        <begin position="105"/>
        <end position="124"/>
    </location>
</feature>
<feature type="transmembrane region" description="Helical" evidence="1">
    <location>
        <begin position="173"/>
        <end position="196"/>
    </location>
</feature>
<comment type="caution">
    <text evidence="2">The sequence shown here is derived from an EMBL/GenBank/DDBJ whole genome shotgun (WGS) entry which is preliminary data.</text>
</comment>
<feature type="transmembrane region" description="Helical" evidence="1">
    <location>
        <begin position="32"/>
        <end position="53"/>
    </location>
</feature>
<evidence type="ECO:0000313" key="2">
    <source>
        <dbReference type="EMBL" id="MDG5484290.1"/>
    </source>
</evidence>